<gene>
    <name evidence="2" type="ORF">FKW77_003797</name>
</gene>
<sequence>MSTQNGMPMASIFTEQHPNHVSDATQQTNTTSTMFDSNGNRNHNYDGLEDQIRQRGHGKGKKRGKNHGKPCWNKGRHKQHKQGHGHGTDLQNGEQYYQAANAYYPQDHYQQGYLQQSQPVNTYYLGGYDRNLSAETTEQNGFEEGKYSHGRNRPRHLGLSPAEQQALEVHKYHPEQSHLVFNTQETNPYGYASPPSHEAYPYAPEFHVSTNDDPFQYQVNSITNARINLNAYHQQAYLDALAYQQMQPRVRQIHEGVWEMNMPDGFVRYWYEPRPFVLRAQAEEYVPVGSAKVVGTGSGTVSGGGLGTICEEEEGGDGLPDEIGGKEADNAGADGDQIDEKIAV</sequence>
<name>A0A517L912_9PEZI</name>
<dbReference type="Proteomes" id="UP000316270">
    <property type="component" value="Chromosome 7"/>
</dbReference>
<evidence type="ECO:0000256" key="1">
    <source>
        <dbReference type="SAM" id="MobiDB-lite"/>
    </source>
</evidence>
<feature type="region of interest" description="Disordered" evidence="1">
    <location>
        <begin position="30"/>
        <end position="49"/>
    </location>
</feature>
<dbReference type="OrthoDB" id="10564367at2759"/>
<feature type="region of interest" description="Disordered" evidence="1">
    <location>
        <begin position="311"/>
        <end position="344"/>
    </location>
</feature>
<evidence type="ECO:0000313" key="2">
    <source>
        <dbReference type="EMBL" id="QDS72121.1"/>
    </source>
</evidence>
<feature type="compositionally biased region" description="Polar residues" evidence="1">
    <location>
        <begin position="30"/>
        <end position="42"/>
    </location>
</feature>
<accession>A0A517L912</accession>
<feature type="compositionally biased region" description="Acidic residues" evidence="1">
    <location>
        <begin position="311"/>
        <end position="320"/>
    </location>
</feature>
<proteinExistence type="predicted"/>
<organism evidence="2 3">
    <name type="scientific">Venturia effusa</name>
    <dbReference type="NCBI Taxonomy" id="50376"/>
    <lineage>
        <taxon>Eukaryota</taxon>
        <taxon>Fungi</taxon>
        <taxon>Dikarya</taxon>
        <taxon>Ascomycota</taxon>
        <taxon>Pezizomycotina</taxon>
        <taxon>Dothideomycetes</taxon>
        <taxon>Pleosporomycetidae</taxon>
        <taxon>Venturiales</taxon>
        <taxon>Venturiaceae</taxon>
        <taxon>Venturia</taxon>
    </lineage>
</organism>
<keyword evidence="3" id="KW-1185">Reference proteome</keyword>
<reference evidence="2 3" key="1">
    <citation type="submission" date="2019-07" db="EMBL/GenBank/DDBJ databases">
        <title>Finished genome of Venturia effusa.</title>
        <authorList>
            <person name="Young C.A."/>
            <person name="Cox M.P."/>
            <person name="Ganley A.R.D."/>
            <person name="David W.J."/>
        </authorList>
    </citation>
    <scope>NUCLEOTIDE SEQUENCE [LARGE SCALE GENOMIC DNA]</scope>
    <source>
        <strain evidence="3">albino</strain>
    </source>
</reference>
<feature type="compositionally biased region" description="Basic residues" evidence="1">
    <location>
        <begin position="54"/>
        <end position="84"/>
    </location>
</feature>
<feature type="region of interest" description="Disordered" evidence="1">
    <location>
        <begin position="54"/>
        <end position="91"/>
    </location>
</feature>
<dbReference type="AlphaFoldDB" id="A0A517L912"/>
<dbReference type="EMBL" id="CP042191">
    <property type="protein sequence ID" value="QDS72121.1"/>
    <property type="molecule type" value="Genomic_DNA"/>
</dbReference>
<protein>
    <submittedName>
        <fullName evidence="2">Uncharacterized protein</fullName>
    </submittedName>
</protein>
<evidence type="ECO:0000313" key="3">
    <source>
        <dbReference type="Proteomes" id="UP000316270"/>
    </source>
</evidence>